<gene>
    <name evidence="1" type="ORF">CBA19CS22_13525</name>
</gene>
<keyword evidence="2" id="KW-1185">Reference proteome</keyword>
<sequence length="239" mass="26263">MKAAPDERNVLLISHADGGDGIVLAKALASLPKQEPGSARAKELDMNLSSFPLITSMIRMDHTHVMAAFHRYHAETSWPRKRAIVELVCTALEIHAQLEEEIFYPALGEAMAGDERLTKSKPEHDKMREDIAKLRAMGPEDAAYDARFMQLMRTVMHHVADEETVLLPAAERALASQLSDLGLRMTKRRIQLVAQHRPGAIAANTVGTFPLASLALVSIGALALARCLRSSFAHRGSRT</sequence>
<accession>A0ACB5QS92</accession>
<protein>
    <submittedName>
        <fullName evidence="1">Hemerythrin domain-containing protein</fullName>
    </submittedName>
</protein>
<dbReference type="EMBL" id="BPUR01000006">
    <property type="protein sequence ID" value="GJH17569.1"/>
    <property type="molecule type" value="Genomic_DNA"/>
</dbReference>
<comment type="caution">
    <text evidence="1">The sequence shown here is derived from an EMBL/GenBank/DDBJ whole genome shotgun (WGS) entry which is preliminary data.</text>
</comment>
<reference evidence="1" key="1">
    <citation type="submission" date="2021-09" db="EMBL/GenBank/DDBJ databases">
        <title>Isolation and characterization of 3-chlorobenzoate degrading bacteria from soils in Shizuoka.</title>
        <authorList>
            <person name="Ifat A."/>
            <person name="Ogawa N."/>
            <person name="Kimbara K."/>
            <person name="Moriuchi R."/>
            <person name="Dohra H."/>
            <person name="Shintani M."/>
        </authorList>
    </citation>
    <scope>NUCLEOTIDE SEQUENCE</scope>
    <source>
        <strain evidence="1">19CS2-2</strain>
    </source>
</reference>
<evidence type="ECO:0000313" key="2">
    <source>
        <dbReference type="Proteomes" id="UP001055013"/>
    </source>
</evidence>
<organism evidence="1 2">
    <name type="scientific">Caballeronia novacaledonica</name>
    <dbReference type="NCBI Taxonomy" id="1544861"/>
    <lineage>
        <taxon>Bacteria</taxon>
        <taxon>Pseudomonadati</taxon>
        <taxon>Pseudomonadota</taxon>
        <taxon>Betaproteobacteria</taxon>
        <taxon>Burkholderiales</taxon>
        <taxon>Burkholderiaceae</taxon>
        <taxon>Caballeronia</taxon>
    </lineage>
</organism>
<proteinExistence type="predicted"/>
<dbReference type="Proteomes" id="UP001055013">
    <property type="component" value="Unassembled WGS sequence"/>
</dbReference>
<name>A0ACB5QS92_9BURK</name>
<evidence type="ECO:0000313" key="1">
    <source>
        <dbReference type="EMBL" id="GJH17569.1"/>
    </source>
</evidence>